<dbReference type="InterPro" id="IPR046335">
    <property type="entry name" value="LacI/GalR-like_sensor"/>
</dbReference>
<keyword evidence="2" id="KW-0238">DNA-binding</keyword>
<feature type="domain" description="HTH lacI-type" evidence="5">
    <location>
        <begin position="13"/>
        <end position="67"/>
    </location>
</feature>
<dbReference type="InterPro" id="IPR000843">
    <property type="entry name" value="HTH_LacI"/>
</dbReference>
<dbReference type="GO" id="GO:0003700">
    <property type="term" value="F:DNA-binding transcription factor activity"/>
    <property type="evidence" value="ECO:0007669"/>
    <property type="project" value="TreeGrafter"/>
</dbReference>
<dbReference type="Gene3D" id="1.10.260.40">
    <property type="entry name" value="lambda repressor-like DNA-binding domains"/>
    <property type="match status" value="1"/>
</dbReference>
<evidence type="ECO:0000259" key="5">
    <source>
        <dbReference type="PROSITE" id="PS50932"/>
    </source>
</evidence>
<keyword evidence="3" id="KW-0804">Transcription</keyword>
<accession>A0A3S4RW26</accession>
<dbReference type="CDD" id="cd01392">
    <property type="entry name" value="HTH_LacI"/>
    <property type="match status" value="1"/>
</dbReference>
<evidence type="ECO:0000256" key="2">
    <source>
        <dbReference type="ARBA" id="ARBA00023125"/>
    </source>
</evidence>
<evidence type="ECO:0000256" key="1">
    <source>
        <dbReference type="ARBA" id="ARBA00023015"/>
    </source>
</evidence>
<dbReference type="RefSeq" id="WP_126382177.1">
    <property type="nucleotide sequence ID" value="NZ_LR134350.1"/>
</dbReference>
<dbReference type="GO" id="GO:0000976">
    <property type="term" value="F:transcription cis-regulatory region binding"/>
    <property type="evidence" value="ECO:0007669"/>
    <property type="project" value="TreeGrafter"/>
</dbReference>
<dbReference type="Proteomes" id="UP000266895">
    <property type="component" value="Chromosome"/>
</dbReference>
<keyword evidence="1" id="KW-0805">Transcription regulation</keyword>
<name>A0A3S4RW26_9ACTO</name>
<dbReference type="KEGG" id="ahw:NCTC11636_01023"/>
<evidence type="ECO:0000256" key="3">
    <source>
        <dbReference type="ARBA" id="ARBA00023163"/>
    </source>
</evidence>
<protein>
    <submittedName>
        <fullName evidence="6">Degradation activator</fullName>
    </submittedName>
</protein>
<dbReference type="InterPro" id="IPR010982">
    <property type="entry name" value="Lambda_DNA-bd_dom_sf"/>
</dbReference>
<organism evidence="6 7">
    <name type="scientific">Actinomyces howellii</name>
    <dbReference type="NCBI Taxonomy" id="52771"/>
    <lineage>
        <taxon>Bacteria</taxon>
        <taxon>Bacillati</taxon>
        <taxon>Actinomycetota</taxon>
        <taxon>Actinomycetes</taxon>
        <taxon>Actinomycetales</taxon>
        <taxon>Actinomycetaceae</taxon>
        <taxon>Actinomyces</taxon>
    </lineage>
</organism>
<dbReference type="SUPFAM" id="SSF53822">
    <property type="entry name" value="Periplasmic binding protein-like I"/>
    <property type="match status" value="1"/>
</dbReference>
<keyword evidence="7" id="KW-1185">Reference proteome</keyword>
<dbReference type="EMBL" id="LR134350">
    <property type="protein sequence ID" value="VEG27421.1"/>
    <property type="molecule type" value="Genomic_DNA"/>
</dbReference>
<feature type="region of interest" description="Disordered" evidence="4">
    <location>
        <begin position="1"/>
        <end position="20"/>
    </location>
</feature>
<dbReference type="Pfam" id="PF00356">
    <property type="entry name" value="LacI"/>
    <property type="match status" value="1"/>
</dbReference>
<dbReference type="PROSITE" id="PS50932">
    <property type="entry name" value="HTH_LACI_2"/>
    <property type="match status" value="1"/>
</dbReference>
<dbReference type="PANTHER" id="PTHR30146:SF109">
    <property type="entry name" value="HTH-TYPE TRANSCRIPTIONAL REGULATOR GALS"/>
    <property type="match status" value="1"/>
</dbReference>
<evidence type="ECO:0000256" key="4">
    <source>
        <dbReference type="SAM" id="MobiDB-lite"/>
    </source>
</evidence>
<dbReference type="CDD" id="cd06267">
    <property type="entry name" value="PBP1_LacI_sugar_binding-like"/>
    <property type="match status" value="1"/>
</dbReference>
<dbReference type="AlphaFoldDB" id="A0A3S4RW26"/>
<dbReference type="InterPro" id="IPR028082">
    <property type="entry name" value="Peripla_BP_I"/>
</dbReference>
<reference evidence="6 7" key="1">
    <citation type="submission" date="2018-12" db="EMBL/GenBank/DDBJ databases">
        <authorList>
            <consortium name="Pathogen Informatics"/>
        </authorList>
    </citation>
    <scope>NUCLEOTIDE SEQUENCE [LARGE SCALE GENOMIC DNA]</scope>
    <source>
        <strain evidence="6 7">NCTC11636</strain>
    </source>
</reference>
<dbReference type="SMART" id="SM00354">
    <property type="entry name" value="HTH_LACI"/>
    <property type="match status" value="1"/>
</dbReference>
<dbReference type="PANTHER" id="PTHR30146">
    <property type="entry name" value="LACI-RELATED TRANSCRIPTIONAL REPRESSOR"/>
    <property type="match status" value="1"/>
</dbReference>
<dbReference type="Pfam" id="PF13377">
    <property type="entry name" value="Peripla_BP_3"/>
    <property type="match status" value="1"/>
</dbReference>
<gene>
    <name evidence="6" type="primary">degA_3</name>
    <name evidence="6" type="ORF">NCTC11636_01023</name>
</gene>
<evidence type="ECO:0000313" key="7">
    <source>
        <dbReference type="Proteomes" id="UP000266895"/>
    </source>
</evidence>
<dbReference type="Gene3D" id="3.40.50.2300">
    <property type="match status" value="2"/>
</dbReference>
<evidence type="ECO:0000313" key="6">
    <source>
        <dbReference type="EMBL" id="VEG27421.1"/>
    </source>
</evidence>
<dbReference type="SUPFAM" id="SSF47413">
    <property type="entry name" value="lambda repressor-like DNA-binding domains"/>
    <property type="match status" value="1"/>
</dbReference>
<dbReference type="OrthoDB" id="37081at2"/>
<sequence>MNAPRPGPRPEHATQQDVAEAAGVSRGLVSLALKGEGRMSPETRRRIIETARRLHYRTNTAAAELASRRSLRLAAIVPYLDNPFFDLVLRALRRSAAQAGYILTAFVSDLSDRVESSTVDDVLSLRPEGLILPGTSMSAERLDELAALVPLVVMDRDLESDTVSVVRLNETHAAGLIVDHLRAQGVRHLIYFGPASALHETLVDERRGACRAAAQHAGLGFTSVVCEDGASPALRHARDRAGEGFAAITYNDVLALDVHTALLSAGLRPGDDVALASYDNSPLARRQEFSLTSIDQSPDRLAAESVAALLRPRDAPAVHITVPARLEVRASSLVGTPR</sequence>
<proteinExistence type="predicted"/>